<evidence type="ECO:0000256" key="5">
    <source>
        <dbReference type="ARBA" id="ARBA00023237"/>
    </source>
</evidence>
<organism evidence="8 9">
    <name type="scientific">Pedobacter roseus</name>
    <dbReference type="NCBI Taxonomy" id="336820"/>
    <lineage>
        <taxon>Bacteria</taxon>
        <taxon>Pseudomonadati</taxon>
        <taxon>Bacteroidota</taxon>
        <taxon>Sphingobacteriia</taxon>
        <taxon>Sphingobacteriales</taxon>
        <taxon>Sphingobacteriaceae</taxon>
        <taxon>Pedobacter</taxon>
    </lineage>
</organism>
<dbReference type="KEGG" id="proe:H9L23_01420"/>
<keyword evidence="4" id="KW-0472">Membrane</keyword>
<dbReference type="InterPro" id="IPR012944">
    <property type="entry name" value="SusD_RagB_dom"/>
</dbReference>
<evidence type="ECO:0000259" key="6">
    <source>
        <dbReference type="Pfam" id="PF07980"/>
    </source>
</evidence>
<evidence type="ECO:0000313" key="8">
    <source>
        <dbReference type="EMBL" id="QNN42805.1"/>
    </source>
</evidence>
<keyword evidence="3" id="KW-0732">Signal</keyword>
<dbReference type="Gene3D" id="1.25.40.390">
    <property type="match status" value="1"/>
</dbReference>
<dbReference type="InterPro" id="IPR033985">
    <property type="entry name" value="SusD-like_N"/>
</dbReference>
<protein>
    <submittedName>
        <fullName evidence="8">RagB/SusD family nutrient uptake outer membrane protein</fullName>
    </submittedName>
</protein>
<dbReference type="Pfam" id="PF07980">
    <property type="entry name" value="SusD_RagB"/>
    <property type="match status" value="1"/>
</dbReference>
<evidence type="ECO:0000256" key="3">
    <source>
        <dbReference type="ARBA" id="ARBA00022729"/>
    </source>
</evidence>
<sequence>MSKSIYKILAVIMGLTVVITTGCEKLIAIDPPLNQVTTDQVFASDKLATSARSAMFSTLAQTTIQSSNLTIYSALQADDLLYLSNVGGIQEFNNNTYSVLSTNPPTLFSEWYTVIYRANAIILGLQNSTGASEQIKKQYMAEAKFIRAYCYFNLINSFGDVPLVLVTDPNITAFLPRETTANIYTQIIADLTDAKANLLSDYSATVSDRIGVNKFAAAALLARVYLFTNNYAAAESNASEVIASSLYSLIPKATMGTALFVKNSAESIWQTPPPVAATSQYTNEAATLLPSSATTLTTYFYRIDQRLVQLFATTDQRRISWMTNATFAGDVYTLPFKYKYRTQALAVAAGITEYQVVLRLAEQYLIRAEARARMGANLSGALSDLNAIQARAGATLTTATDAATLINDIALENRKEFFCEQAFRWYNLKRTGQADAVLGAIKTSYTPKSKLLPIPQTAIDANYNLTQNTGY</sequence>
<evidence type="ECO:0000256" key="2">
    <source>
        <dbReference type="ARBA" id="ARBA00006275"/>
    </source>
</evidence>
<dbReference type="Pfam" id="PF14322">
    <property type="entry name" value="SusD-like_3"/>
    <property type="match status" value="1"/>
</dbReference>
<keyword evidence="5" id="KW-0998">Cell outer membrane</keyword>
<name>A0A7G9QHI0_9SPHI</name>
<dbReference type="InterPro" id="IPR011990">
    <property type="entry name" value="TPR-like_helical_dom_sf"/>
</dbReference>
<evidence type="ECO:0000259" key="7">
    <source>
        <dbReference type="Pfam" id="PF14322"/>
    </source>
</evidence>
<comment type="subcellular location">
    <subcellularLocation>
        <location evidence="1">Cell outer membrane</location>
    </subcellularLocation>
</comment>
<accession>A0A7G9QHI0</accession>
<feature type="domain" description="RagB/SusD" evidence="6">
    <location>
        <begin position="340"/>
        <end position="471"/>
    </location>
</feature>
<dbReference type="RefSeq" id="WP_187593319.1">
    <property type="nucleotide sequence ID" value="NZ_CP060723.1"/>
</dbReference>
<comment type="similarity">
    <text evidence="2">Belongs to the SusD family.</text>
</comment>
<reference evidence="8 9" key="1">
    <citation type="submission" date="2020-08" db="EMBL/GenBank/DDBJ databases">
        <title>Genome sequence of Pedobacter roseus KACC 11594T.</title>
        <authorList>
            <person name="Hyun D.-W."/>
            <person name="Bae J.-W."/>
        </authorList>
    </citation>
    <scope>NUCLEOTIDE SEQUENCE [LARGE SCALE GENOMIC DNA]</scope>
    <source>
        <strain evidence="8 9">KACC 11594</strain>
    </source>
</reference>
<dbReference type="Proteomes" id="UP000515806">
    <property type="component" value="Chromosome"/>
</dbReference>
<keyword evidence="9" id="KW-1185">Reference proteome</keyword>
<dbReference type="GO" id="GO:0009279">
    <property type="term" value="C:cell outer membrane"/>
    <property type="evidence" value="ECO:0007669"/>
    <property type="project" value="UniProtKB-SubCell"/>
</dbReference>
<proteinExistence type="inferred from homology"/>
<dbReference type="SUPFAM" id="SSF48452">
    <property type="entry name" value="TPR-like"/>
    <property type="match status" value="1"/>
</dbReference>
<dbReference type="AlphaFoldDB" id="A0A7G9QHI0"/>
<dbReference type="PROSITE" id="PS51257">
    <property type="entry name" value="PROKAR_LIPOPROTEIN"/>
    <property type="match status" value="1"/>
</dbReference>
<dbReference type="EMBL" id="CP060723">
    <property type="protein sequence ID" value="QNN42805.1"/>
    <property type="molecule type" value="Genomic_DNA"/>
</dbReference>
<evidence type="ECO:0000256" key="4">
    <source>
        <dbReference type="ARBA" id="ARBA00023136"/>
    </source>
</evidence>
<evidence type="ECO:0000256" key="1">
    <source>
        <dbReference type="ARBA" id="ARBA00004442"/>
    </source>
</evidence>
<gene>
    <name evidence="8" type="ORF">H9L23_01420</name>
</gene>
<feature type="domain" description="SusD-like N-terminal" evidence="7">
    <location>
        <begin position="90"/>
        <end position="226"/>
    </location>
</feature>
<evidence type="ECO:0000313" key="9">
    <source>
        <dbReference type="Proteomes" id="UP000515806"/>
    </source>
</evidence>